<feature type="non-terminal residue" evidence="1">
    <location>
        <position position="1"/>
    </location>
</feature>
<reference evidence="1 2" key="1">
    <citation type="submission" date="2019-08" db="EMBL/GenBank/DDBJ databases">
        <title>Whole genome of Aphis craccivora.</title>
        <authorList>
            <person name="Voronova N.V."/>
            <person name="Shulinski R.S."/>
            <person name="Bandarenka Y.V."/>
            <person name="Zhorov D.G."/>
            <person name="Warner D."/>
        </authorList>
    </citation>
    <scope>NUCLEOTIDE SEQUENCE [LARGE SCALE GENOMIC DNA]</scope>
    <source>
        <strain evidence="1">180601</strain>
        <tissue evidence="1">Whole Body</tissue>
    </source>
</reference>
<keyword evidence="2" id="KW-1185">Reference proteome</keyword>
<comment type="caution">
    <text evidence="1">The sequence shown here is derived from an EMBL/GenBank/DDBJ whole genome shotgun (WGS) entry which is preliminary data.</text>
</comment>
<accession>A0A6G0W482</accession>
<feature type="non-terminal residue" evidence="1">
    <location>
        <position position="129"/>
    </location>
</feature>
<dbReference type="Proteomes" id="UP000478052">
    <property type="component" value="Unassembled WGS sequence"/>
</dbReference>
<dbReference type="AlphaFoldDB" id="A0A6G0W482"/>
<evidence type="ECO:0000313" key="2">
    <source>
        <dbReference type="Proteomes" id="UP000478052"/>
    </source>
</evidence>
<proteinExistence type="predicted"/>
<dbReference type="EMBL" id="VUJU01009554">
    <property type="protein sequence ID" value="KAF0719465.1"/>
    <property type="molecule type" value="Genomic_DNA"/>
</dbReference>
<gene>
    <name evidence="1" type="ORF">FWK35_00029193</name>
</gene>
<organism evidence="1 2">
    <name type="scientific">Aphis craccivora</name>
    <name type="common">Cowpea aphid</name>
    <dbReference type="NCBI Taxonomy" id="307492"/>
    <lineage>
        <taxon>Eukaryota</taxon>
        <taxon>Metazoa</taxon>
        <taxon>Ecdysozoa</taxon>
        <taxon>Arthropoda</taxon>
        <taxon>Hexapoda</taxon>
        <taxon>Insecta</taxon>
        <taxon>Pterygota</taxon>
        <taxon>Neoptera</taxon>
        <taxon>Paraneoptera</taxon>
        <taxon>Hemiptera</taxon>
        <taxon>Sternorrhyncha</taxon>
        <taxon>Aphidomorpha</taxon>
        <taxon>Aphidoidea</taxon>
        <taxon>Aphididae</taxon>
        <taxon>Aphidini</taxon>
        <taxon>Aphis</taxon>
        <taxon>Aphis</taxon>
    </lineage>
</organism>
<protein>
    <submittedName>
        <fullName evidence="1">Zinc finger MYM-type protein 1-like</fullName>
    </submittedName>
</protein>
<evidence type="ECO:0000313" key="1">
    <source>
        <dbReference type="EMBL" id="KAF0719465.1"/>
    </source>
</evidence>
<sequence>KIIISKEDDNSVLPSTSTLKIVNTVSSFNSTTFKEGIIIDYLICLQFNLIDLSSIYKRLIDIILCICIGGKPLRGHTEKTHDVHKGLFLDIVSLLRKYDSLFNEHFISGPKNCLYTSNRIHNDLISSIY</sequence>
<name>A0A6G0W482_APHCR</name>